<dbReference type="AlphaFoldDB" id="E6WXB9"/>
<dbReference type="HOGENOM" id="CLU_098990_0_0_6"/>
<evidence type="ECO:0000313" key="1">
    <source>
        <dbReference type="EMBL" id="ADV28818.1"/>
    </source>
</evidence>
<dbReference type="eggNOG" id="ENOG502ZAMG">
    <property type="taxonomic scope" value="Bacteria"/>
</dbReference>
<dbReference type="SUPFAM" id="SSF159270">
    <property type="entry name" value="YmcC-like"/>
    <property type="match status" value="1"/>
</dbReference>
<accession>E6WXB9</accession>
<protein>
    <submittedName>
        <fullName evidence="1">Putative lipoprotein</fullName>
    </submittedName>
</protein>
<dbReference type="Pfam" id="PF11102">
    <property type="entry name" value="YjbF"/>
    <property type="match status" value="1"/>
</dbReference>
<sequence length="210" mass="23285">MAGVGLMVLLLTGCGTLQRGVDMARGAVFGPKGVRPAPEEVAASPYAQLLIEDDAVSAVMLLGNDDDGRTAWFTDQHVVFLCEGDLVCGTHGLSARLDDMRIVGPNPFVDLRAIGQAPFTVDRRYDWHDGYRYGVQVTGTVRRVGEEEVEILERKRTLVRYEEQLSGGVDGKNIYWIDPATGQLRKSRQLVAPGHYAEIEILKPYRRRVQ</sequence>
<proteinExistence type="predicted"/>
<organism evidence="1 2">
    <name type="scientific">Pseudoxanthomonas suwonensis (strain 11-1)</name>
    <dbReference type="NCBI Taxonomy" id="743721"/>
    <lineage>
        <taxon>Bacteria</taxon>
        <taxon>Pseudomonadati</taxon>
        <taxon>Pseudomonadota</taxon>
        <taxon>Gammaproteobacteria</taxon>
        <taxon>Lysobacterales</taxon>
        <taxon>Lysobacteraceae</taxon>
        <taxon>Pseudoxanthomonas</taxon>
    </lineage>
</organism>
<name>E6WXB9_PSEUU</name>
<dbReference type="STRING" id="743721.Psesu_2994"/>
<dbReference type="InterPro" id="IPR021308">
    <property type="entry name" value="GfcB"/>
</dbReference>
<dbReference type="KEGG" id="psu:Psesu_2994"/>
<dbReference type="InterPro" id="IPR023373">
    <property type="entry name" value="YmcC_sf"/>
</dbReference>
<dbReference type="Gene3D" id="2.40.360.10">
    <property type="entry name" value="YmcC-like"/>
    <property type="match status" value="1"/>
</dbReference>
<gene>
    <name evidence="1" type="ordered locus">Psesu_2994</name>
</gene>
<keyword evidence="2" id="KW-1185">Reference proteome</keyword>
<evidence type="ECO:0000313" key="2">
    <source>
        <dbReference type="Proteomes" id="UP000008632"/>
    </source>
</evidence>
<dbReference type="Proteomes" id="UP000008632">
    <property type="component" value="Chromosome"/>
</dbReference>
<keyword evidence="1" id="KW-0449">Lipoprotein</keyword>
<dbReference type="EMBL" id="CP002446">
    <property type="protein sequence ID" value="ADV28818.1"/>
    <property type="molecule type" value="Genomic_DNA"/>
</dbReference>
<reference evidence="1 2" key="1">
    <citation type="submission" date="2011-01" db="EMBL/GenBank/DDBJ databases">
        <title>Complete sequence of Pseudoxanthomonas suwonensis 11-1.</title>
        <authorList>
            <consortium name="US DOE Joint Genome Institute"/>
            <person name="Lucas S."/>
            <person name="Copeland A."/>
            <person name="Lapidus A."/>
            <person name="Cheng J.-F."/>
            <person name="Goodwin L."/>
            <person name="Pitluck S."/>
            <person name="Teshima H."/>
            <person name="Detter J.C."/>
            <person name="Han C."/>
            <person name="Tapia R."/>
            <person name="Land M."/>
            <person name="Hauser L."/>
            <person name="Kyrpides N."/>
            <person name="Ivanova N."/>
            <person name="Ovchinnikova G."/>
            <person name="Siebers A.K."/>
            <person name="Allgaier M."/>
            <person name="Thelen M.P."/>
            <person name="Hugenholtz P."/>
            <person name="Gladden J."/>
            <person name="Woyke T."/>
        </authorList>
    </citation>
    <scope>NUCLEOTIDE SEQUENCE [LARGE SCALE GENOMIC DNA]</scope>
    <source>
        <strain evidence="2">11-1</strain>
    </source>
</reference>